<evidence type="ECO:0008006" key="3">
    <source>
        <dbReference type="Google" id="ProtNLM"/>
    </source>
</evidence>
<dbReference type="AlphaFoldDB" id="A0A0H3ZNE2"/>
<organism evidence="2">
    <name type="scientific">Aliivibrio fischeri</name>
    <name type="common">Vibrio fischeri</name>
    <dbReference type="NCBI Taxonomy" id="668"/>
    <lineage>
        <taxon>Bacteria</taxon>
        <taxon>Pseudomonadati</taxon>
        <taxon>Pseudomonadota</taxon>
        <taxon>Gammaproteobacteria</taxon>
        <taxon>Vibrionales</taxon>
        <taxon>Vibrionaceae</taxon>
        <taxon>Aliivibrio</taxon>
    </lineage>
</organism>
<keyword evidence="1" id="KW-0812">Transmembrane</keyword>
<keyword evidence="1" id="KW-1133">Transmembrane helix</keyword>
<proteinExistence type="predicted"/>
<name>A0A0H3ZNE2_ALIFS</name>
<protein>
    <recommendedName>
        <fullName evidence="3">Type II secretion system protein</fullName>
    </recommendedName>
</protein>
<evidence type="ECO:0000256" key="1">
    <source>
        <dbReference type="SAM" id="Phobius"/>
    </source>
</evidence>
<feature type="transmembrane region" description="Helical" evidence="1">
    <location>
        <begin position="7"/>
        <end position="27"/>
    </location>
</feature>
<reference evidence="2" key="1">
    <citation type="journal article" date="2015" name="MBio">
        <title>Eco-Evolutionary Dynamics of Episomes among Ecologically Cohesive Bacterial Populations.</title>
        <authorList>
            <person name="Xue H."/>
            <person name="Cordero O.X."/>
            <person name="Camas F.M."/>
            <person name="Trimble W."/>
            <person name="Meyer F."/>
            <person name="Guglielmini J."/>
            <person name="Rocha E.P."/>
            <person name="Polz M.F."/>
        </authorList>
    </citation>
    <scope>NUCLEOTIDE SEQUENCE</scope>
    <source>
        <strain evidence="2">ZF_221</strain>
    </source>
</reference>
<sequence length="318" mass="35794">MKKQRGFASIVALLIVGAVLIIGIQQWSMYKTKHRIIANSQSFYHRVLFLKTQFHAFANDQYLAGTNIASQYIFPFKLSDLEGDYIPTCTEADNQEGMCFRYNQTPWGEIAEEDYAVIPIPDVYAPTHYRAELTLKLPDKSDEALSFDRDVTLQLFAQMPNVIYDDTANTIILRIDRPDKAFAYESLVKRSGDDSTLLGDWDVGGEHAITNAKDYTIKNDDGTQQLVSRGLVNISQVEHGDFIDKPQCPTGQEPDLTLSIHTVTITNDYTLTGSIKPYRLSETATQWQAGLVIRAVKNSTGEPKKLHEGVMNAFIQCR</sequence>
<dbReference type="EMBL" id="KP795553">
    <property type="protein sequence ID" value="AKN37823.1"/>
    <property type="molecule type" value="Genomic_DNA"/>
</dbReference>
<evidence type="ECO:0000313" key="2">
    <source>
        <dbReference type="EMBL" id="AKN37823.1"/>
    </source>
</evidence>
<keyword evidence="1" id="KW-0472">Membrane</keyword>
<accession>A0A0H3ZNE2</accession>